<keyword evidence="2 5" id="KW-0812">Transmembrane</keyword>
<comment type="caution">
    <text evidence="7">The sequence shown here is derived from an EMBL/GenBank/DDBJ whole genome shotgun (WGS) entry which is preliminary data.</text>
</comment>
<dbReference type="SUPFAM" id="SSF53822">
    <property type="entry name" value="Periplasmic binding protein-like I"/>
    <property type="match status" value="1"/>
</dbReference>
<keyword evidence="8" id="KW-1185">Reference proteome</keyword>
<feature type="domain" description="Protein kinase" evidence="6">
    <location>
        <begin position="52"/>
        <end position="314"/>
    </location>
</feature>
<comment type="subcellular location">
    <subcellularLocation>
        <location evidence="1">Membrane</location>
    </subcellularLocation>
</comment>
<evidence type="ECO:0000313" key="7">
    <source>
        <dbReference type="EMBL" id="GHO52122.1"/>
    </source>
</evidence>
<evidence type="ECO:0000256" key="4">
    <source>
        <dbReference type="ARBA" id="ARBA00023136"/>
    </source>
</evidence>
<accession>A0ABQ3UI46</accession>
<keyword evidence="4 5" id="KW-0472">Membrane</keyword>
<gene>
    <name evidence="7" type="ORF">KSB_05970</name>
</gene>
<dbReference type="RefSeq" id="WP_201369063.1">
    <property type="nucleotide sequence ID" value="NZ_BNJG01000001.1"/>
</dbReference>
<evidence type="ECO:0000256" key="1">
    <source>
        <dbReference type="ARBA" id="ARBA00004370"/>
    </source>
</evidence>
<keyword evidence="3 5" id="KW-1133">Transmembrane helix</keyword>
<dbReference type="Pfam" id="PF01094">
    <property type="entry name" value="ANF_receptor"/>
    <property type="match status" value="1"/>
</dbReference>
<dbReference type="PANTHER" id="PTHR47151:SF2">
    <property type="entry name" value="AMINO ACID BINDING PROTEIN"/>
    <property type="match status" value="1"/>
</dbReference>
<dbReference type="InterPro" id="IPR011009">
    <property type="entry name" value="Kinase-like_dom_sf"/>
</dbReference>
<sequence length="880" mass="95815">MRCPRCTFTGNDQNGTCPRCGYHQESTSSGNRQLRSIHMKPAPPIESGEFTLMRGDVLHKGRYRLIEEVVLPKNQQGVAWSATDTHSARNRVLLYRMAFPDKTEAEAWQAIKAIVLRLTQLSQYPGFPTIVEVFNEYKSYYIVLPYPTGESLASLMQRQGGALPERDVAEYGLQVCQMLEIFASQRPPVVHGAISPETVIVNPSTHQVSLIFIPLFPLKPLTKDSISSGYTAPEQVRGDIKPSSDLYSLAATLHHAVTGFDPRERLIHFYPPARRLNPVVTLGMEAALSKGLRLSVPQRYATPSEMLQDLKNLIASYPPVSELPQFNRPFPLEGKPSPRVSRRNIVFAVLGICAVLTLLLTLLLPILNSANQTAQMKSAQQAAWRDEMALEQQTFTKQGIGISDGRFVFDTYPGRSDVALKQQAAQALQHNDLANAINFFSQAVSADPTDGEAQIYNENLHVLQSNSPYVTIVLGIAFDESADDLLRARPDTQGAFIAQYEINKQGLLGHGLKLRILLDSCGAHRADVATVAQFVANRVSKAGNPDHIVSVEGWPFSSQTINALDIITSAHLPIISPASSVKLSGSSPYFFRVDPPDDIEGNLLAKTAAQQLHAKTILVSRDSTDPYSVSLADAFSASATKLGIQVINSSGDYFKESTSTVTDFQKVITDAQTHEANLIFIAGYSIDGIRLAHALGNAIRIAPNNTALANLNILGGDGVDTNLVLGQGNGPDAQIATEFPQDMRHLIFTAYCAPDEWDLQGIPKKEQPAFFSDWNNFYSSSGVANNNAPPPGNDSMLATDAIQVIARAISLIHGEVTGQATRDALASLGKGTTPAFQGVSGRILFDNRGNPIDKAMVVLQVASSNNRNAIQLQHVIGTFR</sequence>
<name>A0ABQ3UI46_9CHLR</name>
<dbReference type="PANTHER" id="PTHR47151">
    <property type="entry name" value="LEU/ILE/VAL-BINDING ABC TRANSPORTER SUBUNIT"/>
    <property type="match status" value="1"/>
</dbReference>
<organism evidence="7 8">
    <name type="scientific">Ktedonobacter robiniae</name>
    <dbReference type="NCBI Taxonomy" id="2778365"/>
    <lineage>
        <taxon>Bacteria</taxon>
        <taxon>Bacillati</taxon>
        <taxon>Chloroflexota</taxon>
        <taxon>Ktedonobacteria</taxon>
        <taxon>Ktedonobacterales</taxon>
        <taxon>Ktedonobacteraceae</taxon>
        <taxon>Ktedonobacter</taxon>
    </lineage>
</organism>
<dbReference type="Gene3D" id="3.40.50.2300">
    <property type="match status" value="2"/>
</dbReference>
<dbReference type="InterPro" id="IPR000719">
    <property type="entry name" value="Prot_kinase_dom"/>
</dbReference>
<evidence type="ECO:0000256" key="2">
    <source>
        <dbReference type="ARBA" id="ARBA00022692"/>
    </source>
</evidence>
<dbReference type="InterPro" id="IPR028082">
    <property type="entry name" value="Peripla_BP_I"/>
</dbReference>
<evidence type="ECO:0000313" key="8">
    <source>
        <dbReference type="Proteomes" id="UP000654345"/>
    </source>
</evidence>
<evidence type="ECO:0000256" key="3">
    <source>
        <dbReference type="ARBA" id="ARBA00022989"/>
    </source>
</evidence>
<proteinExistence type="predicted"/>
<feature type="transmembrane region" description="Helical" evidence="5">
    <location>
        <begin position="345"/>
        <end position="367"/>
    </location>
</feature>
<dbReference type="SMART" id="SM00220">
    <property type="entry name" value="S_TKc"/>
    <property type="match status" value="1"/>
</dbReference>
<reference evidence="7 8" key="1">
    <citation type="journal article" date="2021" name="Int. J. Syst. Evol. Microbiol.">
        <title>Reticulibacter mediterranei gen. nov., sp. nov., within the new family Reticulibacteraceae fam. nov., and Ktedonospora formicarum gen. nov., sp. nov., Ktedonobacter robiniae sp. nov., Dictyobacter formicarum sp. nov. and Dictyobacter arantiisoli sp. nov., belonging to the class Ktedonobacteria.</title>
        <authorList>
            <person name="Yabe S."/>
            <person name="Zheng Y."/>
            <person name="Wang C.M."/>
            <person name="Sakai Y."/>
            <person name="Abe K."/>
            <person name="Yokota A."/>
            <person name="Donadio S."/>
            <person name="Cavaletti L."/>
            <person name="Monciardini P."/>
        </authorList>
    </citation>
    <scope>NUCLEOTIDE SEQUENCE [LARGE SCALE GENOMIC DNA]</scope>
    <source>
        <strain evidence="7 8">SOSP1-30</strain>
    </source>
</reference>
<dbReference type="EMBL" id="BNJG01000001">
    <property type="protein sequence ID" value="GHO52122.1"/>
    <property type="molecule type" value="Genomic_DNA"/>
</dbReference>
<dbReference type="Gene3D" id="1.10.510.10">
    <property type="entry name" value="Transferase(Phosphotransferase) domain 1"/>
    <property type="match status" value="1"/>
</dbReference>
<dbReference type="Pfam" id="PF00069">
    <property type="entry name" value="Pkinase"/>
    <property type="match status" value="1"/>
</dbReference>
<dbReference type="PROSITE" id="PS50011">
    <property type="entry name" value="PROTEIN_KINASE_DOM"/>
    <property type="match status" value="1"/>
</dbReference>
<evidence type="ECO:0000256" key="5">
    <source>
        <dbReference type="SAM" id="Phobius"/>
    </source>
</evidence>
<dbReference type="Proteomes" id="UP000654345">
    <property type="component" value="Unassembled WGS sequence"/>
</dbReference>
<protein>
    <recommendedName>
        <fullName evidence="6">Protein kinase domain-containing protein</fullName>
    </recommendedName>
</protein>
<dbReference type="Gene3D" id="3.30.200.20">
    <property type="entry name" value="Phosphorylase Kinase, domain 1"/>
    <property type="match status" value="1"/>
</dbReference>
<dbReference type="SUPFAM" id="SSF56112">
    <property type="entry name" value="Protein kinase-like (PK-like)"/>
    <property type="match status" value="1"/>
</dbReference>
<evidence type="ECO:0000259" key="6">
    <source>
        <dbReference type="PROSITE" id="PS50011"/>
    </source>
</evidence>
<dbReference type="InterPro" id="IPR001828">
    <property type="entry name" value="ANF_lig-bd_rcpt"/>
</dbReference>